<dbReference type="EMBL" id="JRYO01000044">
    <property type="protein sequence ID" value="KHE93650.1"/>
    <property type="molecule type" value="Genomic_DNA"/>
</dbReference>
<dbReference type="AlphaFoldDB" id="A0A0B0ESJ7"/>
<sequence>MLIGRANEIEEIVDAVSQRKNLFLFGPESVGKTVIVKHVLDKTGDKGILYSDNCSTIKTSLAGFLKGDYDSSFLSCRNITSLRKLFYKKVHKEKPYLIFDHMGSVGSKFFSYLENLLDEHPALFIARSPDPGEIGDLSLLLFSFDKLEVCNLNRKHAFELITHFIESFGLVVDKVDHFRKEVFRLSSGNPATIREICHYAGKEEYKVGKEIKFRLLNLDRKIDALRL</sequence>
<proteinExistence type="predicted"/>
<dbReference type="InterPro" id="IPR027417">
    <property type="entry name" value="P-loop_NTPase"/>
</dbReference>
<dbReference type="eggNOG" id="COG1672">
    <property type="taxonomic scope" value="Bacteria"/>
</dbReference>
<accession>A0A0B0ESJ7</accession>
<organism evidence="1 2">
    <name type="scientific">Candidatus Scalindua brodae</name>
    <dbReference type="NCBI Taxonomy" id="237368"/>
    <lineage>
        <taxon>Bacteria</taxon>
        <taxon>Pseudomonadati</taxon>
        <taxon>Planctomycetota</taxon>
        <taxon>Candidatus Brocadiia</taxon>
        <taxon>Candidatus Brocadiales</taxon>
        <taxon>Candidatus Scalinduaceae</taxon>
        <taxon>Candidatus Scalindua</taxon>
    </lineage>
</organism>
<protein>
    <recommendedName>
        <fullName evidence="3">Archaeal ATPase</fullName>
    </recommendedName>
</protein>
<dbReference type="SUPFAM" id="SSF52540">
    <property type="entry name" value="P-loop containing nucleoside triphosphate hydrolases"/>
    <property type="match status" value="1"/>
</dbReference>
<dbReference type="Proteomes" id="UP000030652">
    <property type="component" value="Unassembled WGS sequence"/>
</dbReference>
<gene>
    <name evidence="1" type="ORF">SCABRO_00602</name>
</gene>
<comment type="caution">
    <text evidence="1">The sequence shown here is derived from an EMBL/GenBank/DDBJ whole genome shotgun (WGS) entry which is preliminary data.</text>
</comment>
<evidence type="ECO:0000313" key="2">
    <source>
        <dbReference type="Proteomes" id="UP000030652"/>
    </source>
</evidence>
<name>A0A0B0ESJ7_9BACT</name>
<reference evidence="1 2" key="1">
    <citation type="submission" date="2014-10" db="EMBL/GenBank/DDBJ databases">
        <title>Draft genome of anammox bacterium scalindua brodae, obtained using differential coverage binning of sequence data from two enrichment reactors.</title>
        <authorList>
            <person name="Speth D.R."/>
            <person name="Russ L."/>
            <person name="Kartal B."/>
            <person name="Op den Camp H.J."/>
            <person name="Dutilh B.E."/>
            <person name="Jetten M.S."/>
        </authorList>
    </citation>
    <scope>NUCLEOTIDE SEQUENCE [LARGE SCALE GENOMIC DNA]</scope>
    <source>
        <strain evidence="1">RU1</strain>
    </source>
</reference>
<evidence type="ECO:0000313" key="1">
    <source>
        <dbReference type="EMBL" id="KHE93650.1"/>
    </source>
</evidence>
<evidence type="ECO:0008006" key="3">
    <source>
        <dbReference type="Google" id="ProtNLM"/>
    </source>
</evidence>
<dbReference type="Gene3D" id="3.40.50.300">
    <property type="entry name" value="P-loop containing nucleotide triphosphate hydrolases"/>
    <property type="match status" value="1"/>
</dbReference>